<dbReference type="RefSeq" id="WP_100141412.1">
    <property type="nucleotide sequence ID" value="NZ_CP159584.2"/>
</dbReference>
<dbReference type="AlphaFoldDB" id="A0A2N9X4K1"/>
<evidence type="ECO:0000313" key="1">
    <source>
        <dbReference type="EMBL" id="PIT37898.1"/>
    </source>
</evidence>
<dbReference type="EMBL" id="MEIL01000030">
    <property type="protein sequence ID" value="PIT37898.1"/>
    <property type="molecule type" value="Genomic_DNA"/>
</dbReference>
<gene>
    <name evidence="1" type="ORF">BHC54_10265</name>
</gene>
<evidence type="ECO:0008006" key="3">
    <source>
        <dbReference type="Google" id="ProtNLM"/>
    </source>
</evidence>
<organism evidence="1 2">
    <name type="scientific">Snodgrassella alvi</name>
    <dbReference type="NCBI Taxonomy" id="1196083"/>
    <lineage>
        <taxon>Bacteria</taxon>
        <taxon>Pseudomonadati</taxon>
        <taxon>Pseudomonadota</taxon>
        <taxon>Betaproteobacteria</taxon>
        <taxon>Neisseriales</taxon>
        <taxon>Neisseriaceae</taxon>
        <taxon>Snodgrassella</taxon>
    </lineage>
</organism>
<accession>A0A2N9X4K1</accession>
<sequence length="187" mass="22380">MPTKKGASRLLTTGEISMVTSLFKTAITTSAVRIHNDKYLRFQDENTAMTPNGELYWPQTHFREDYSIETVDYIHWFMHEMTHVWQYQMGMSVKIRGLFSFAIEYNYDLEKGNLLSGYRMEQQACILSDYYILDRFGFDSWYDRTRQKHKGDRFTNKQYGKDFWMKIYSNTLSLFLKNPKDQKALFE</sequence>
<name>A0A2N9X4K1_9NEIS</name>
<proteinExistence type="predicted"/>
<dbReference type="Proteomes" id="UP000230202">
    <property type="component" value="Unassembled WGS sequence"/>
</dbReference>
<evidence type="ECO:0000313" key="2">
    <source>
        <dbReference type="Proteomes" id="UP000230202"/>
    </source>
</evidence>
<dbReference type="OrthoDB" id="8686772at2"/>
<keyword evidence="2" id="KW-1185">Reference proteome</keyword>
<protein>
    <recommendedName>
        <fullName evidence="3">Type IV secretion protein Rhs</fullName>
    </recommendedName>
</protein>
<reference evidence="1" key="1">
    <citation type="journal article" date="2017" name="MBio">
        <title>Type VI secretion-mediated competition in the bee gut microbiome.</title>
        <authorList>
            <person name="Steele M.I."/>
            <person name="Kwong W.K."/>
            <person name="Powell J.E."/>
            <person name="Whiteley M."/>
            <person name="Moran N.A."/>
        </authorList>
    </citation>
    <scope>NUCLEOTIDE SEQUENCE [LARGE SCALE GENOMIC DNA]</scope>
    <source>
        <strain evidence="1">WkB273</strain>
    </source>
</reference>
<comment type="caution">
    <text evidence="1">The sequence shown here is derived from an EMBL/GenBank/DDBJ whole genome shotgun (WGS) entry which is preliminary data.</text>
</comment>